<organism evidence="2 3">
    <name type="scientific">Streptomyces achromogenes</name>
    <dbReference type="NCBI Taxonomy" id="67255"/>
    <lineage>
        <taxon>Bacteria</taxon>
        <taxon>Bacillati</taxon>
        <taxon>Actinomycetota</taxon>
        <taxon>Actinomycetes</taxon>
        <taxon>Kitasatosporales</taxon>
        <taxon>Streptomycetaceae</taxon>
        <taxon>Streptomyces</taxon>
    </lineage>
</organism>
<evidence type="ECO:0000313" key="2">
    <source>
        <dbReference type="EMBL" id="MDQ0685958.1"/>
    </source>
</evidence>
<evidence type="ECO:0008006" key="4">
    <source>
        <dbReference type="Google" id="ProtNLM"/>
    </source>
</evidence>
<dbReference type="RefSeq" id="WP_307045548.1">
    <property type="nucleotide sequence ID" value="NZ_JAUSYA010000001.1"/>
</dbReference>
<sequence>MPVDQHSDPFEERLSTALHEAGGAFDRPGGALAAAGQARGHRMRLRRRAAVAGGVAGLALVGVGGTLLVPRGGAPAPNPSSVAASGSTSAKPAVYSADDVFRTLKKLLPKGKLTKTEARGTDEELPPLALGVFDDGKGEGAVSVGLDRVRTDTPGKFDPVTAVMPCSDGGQSGFDSCRTDVLPDGSAVTVYQGYEYPDRREDTKAWGADLVTPAGQHVSVMEWNAAAEKGKPVTRPEPPLSTARLRTLAAASEWRRIVDAMPREQQKPSAAASASARPAEMAGWLILRKLSLLLPSSLKRVSYGSQETGYGYMVVDDGKGRSLVQVNVQPGMSDVADELFGDGSETLADGTRVAVRQGPGEKGGAGVVMWTVDTLRKDGLRIVVSAFNAAEQNKAATRAEPALTIAQLRTIALSPRWRSDHD</sequence>
<proteinExistence type="predicted"/>
<dbReference type="Proteomes" id="UP001243364">
    <property type="component" value="Unassembled WGS sequence"/>
</dbReference>
<keyword evidence="1" id="KW-1133">Transmembrane helix</keyword>
<evidence type="ECO:0000313" key="3">
    <source>
        <dbReference type="Proteomes" id="UP001243364"/>
    </source>
</evidence>
<keyword evidence="1" id="KW-0472">Membrane</keyword>
<dbReference type="EMBL" id="JAUSYA010000001">
    <property type="protein sequence ID" value="MDQ0685958.1"/>
    <property type="molecule type" value="Genomic_DNA"/>
</dbReference>
<reference evidence="2 3" key="1">
    <citation type="submission" date="2023-07" db="EMBL/GenBank/DDBJ databases">
        <title>Comparative genomics of wheat-associated soil bacteria to identify genetic determinants of phenazine resistance.</title>
        <authorList>
            <person name="Mouncey N."/>
        </authorList>
    </citation>
    <scope>NUCLEOTIDE SEQUENCE [LARGE SCALE GENOMIC DNA]</scope>
    <source>
        <strain evidence="2 3">W4I19-2</strain>
    </source>
</reference>
<gene>
    <name evidence="2" type="ORF">QFZ56_004921</name>
</gene>
<protein>
    <recommendedName>
        <fullName evidence="4">LigA protein</fullName>
    </recommendedName>
</protein>
<accession>A0ABU0Q5L0</accession>
<evidence type="ECO:0000256" key="1">
    <source>
        <dbReference type="SAM" id="Phobius"/>
    </source>
</evidence>
<keyword evidence="3" id="KW-1185">Reference proteome</keyword>
<comment type="caution">
    <text evidence="2">The sequence shown here is derived from an EMBL/GenBank/DDBJ whole genome shotgun (WGS) entry which is preliminary data.</text>
</comment>
<keyword evidence="1" id="KW-0812">Transmembrane</keyword>
<feature type="transmembrane region" description="Helical" evidence="1">
    <location>
        <begin position="49"/>
        <end position="69"/>
    </location>
</feature>
<name>A0ABU0Q5L0_STRAH</name>